<evidence type="ECO:0000313" key="2">
    <source>
        <dbReference type="EMBL" id="AOP33845.1"/>
    </source>
</evidence>
<organism evidence="2 3">
    <name type="scientific">Leptospira tipperaryensis</name>
    <dbReference type="NCBI Taxonomy" id="2564040"/>
    <lineage>
        <taxon>Bacteria</taxon>
        <taxon>Pseudomonadati</taxon>
        <taxon>Spirochaetota</taxon>
        <taxon>Spirochaetia</taxon>
        <taxon>Leptospirales</taxon>
        <taxon>Leptospiraceae</taxon>
        <taxon>Leptospira</taxon>
    </lineage>
</organism>
<sequence>MEYLYFGFFSNVRIKKIIYNVCFFKKKVGTPPLLLQEQQNNPFRIRIQGQKPIPPKKSRPLSETGFTQLNF</sequence>
<dbReference type="KEGG" id="laj:A0128_08325"/>
<evidence type="ECO:0000256" key="1">
    <source>
        <dbReference type="SAM" id="MobiDB-lite"/>
    </source>
</evidence>
<dbReference type="Proteomes" id="UP000094197">
    <property type="component" value="Chromosome 1"/>
</dbReference>
<reference evidence="2 3" key="1">
    <citation type="submission" date="2016-04" db="EMBL/GenBank/DDBJ databases">
        <title>Complete genome seqeunce of Leptospira alstonii serovar Room22.</title>
        <authorList>
            <person name="Nally J.E."/>
            <person name="Bayles D.O."/>
            <person name="Hurley D."/>
            <person name="Fanning S."/>
            <person name="McMahon B.J."/>
            <person name="Arent Z."/>
        </authorList>
    </citation>
    <scope>NUCLEOTIDE SEQUENCE [LARGE SCALE GENOMIC DNA]</scope>
    <source>
        <strain evidence="2 3">GWTS #1</strain>
    </source>
</reference>
<keyword evidence="3" id="KW-1185">Reference proteome</keyword>
<accession>A0A1D7UWA3</accession>
<feature type="region of interest" description="Disordered" evidence="1">
    <location>
        <begin position="46"/>
        <end position="71"/>
    </location>
</feature>
<protein>
    <submittedName>
        <fullName evidence="2">Uncharacterized protein</fullName>
    </submittedName>
</protein>
<evidence type="ECO:0000313" key="3">
    <source>
        <dbReference type="Proteomes" id="UP000094197"/>
    </source>
</evidence>
<dbReference type="EMBL" id="CP015217">
    <property type="protein sequence ID" value="AOP33845.1"/>
    <property type="molecule type" value="Genomic_DNA"/>
</dbReference>
<name>A0A1D7UWA3_9LEPT</name>
<gene>
    <name evidence="2" type="ORF">A0128_08325</name>
</gene>
<proteinExistence type="predicted"/>
<dbReference type="AlphaFoldDB" id="A0A1D7UWA3"/>